<evidence type="ECO:0000313" key="9">
    <source>
        <dbReference type="EMBL" id="KEP69668.1"/>
    </source>
</evidence>
<evidence type="ECO:0000256" key="3">
    <source>
        <dbReference type="ARBA" id="ARBA00021840"/>
    </source>
</evidence>
<keyword evidence="8" id="KW-0472">Membrane</keyword>
<evidence type="ECO:0000256" key="1">
    <source>
        <dbReference type="ARBA" id="ARBA00003416"/>
    </source>
</evidence>
<keyword evidence="8" id="KW-0812">Transmembrane</keyword>
<dbReference type="Proteomes" id="UP000027725">
    <property type="component" value="Unassembled WGS sequence"/>
</dbReference>
<dbReference type="PANTHER" id="PTHR30563">
    <property type="entry name" value="DNA RECOMBINATION PROTEIN RMUC"/>
    <property type="match status" value="1"/>
</dbReference>
<comment type="caution">
    <text evidence="9">The sequence shown here is derived from an EMBL/GenBank/DDBJ whole genome shotgun (WGS) entry which is preliminary data.</text>
</comment>
<dbReference type="RefSeq" id="WP_038065805.1">
    <property type="nucleotide sequence ID" value="NZ_FOVB01000001.1"/>
</dbReference>
<evidence type="ECO:0000256" key="6">
    <source>
        <dbReference type="SAM" id="Coils"/>
    </source>
</evidence>
<dbReference type="AlphaFoldDB" id="A0A074TL06"/>
<organism evidence="9 10">
    <name type="scientific">Thioclava dalianensis</name>
    <dbReference type="NCBI Taxonomy" id="1185766"/>
    <lineage>
        <taxon>Bacteria</taxon>
        <taxon>Pseudomonadati</taxon>
        <taxon>Pseudomonadota</taxon>
        <taxon>Alphaproteobacteria</taxon>
        <taxon>Rhodobacterales</taxon>
        <taxon>Paracoccaceae</taxon>
        <taxon>Thioclava</taxon>
    </lineage>
</organism>
<keyword evidence="10" id="KW-1185">Reference proteome</keyword>
<protein>
    <recommendedName>
        <fullName evidence="3">DNA recombination protein RmuC homolog</fullName>
    </recommendedName>
</protein>
<sequence length="482" mass="53465">MIQIGTLTLDLNDPIVQGLIGAALLALIFAGLWISARRQARELAADLAQAEPYREEAQNLREALAASEAAAERLQEVEQALEQTRAQRDGEYRARIAKSEAYDSLQREHGARLEELRGMKKEIEDRFSSVASGVLQKNSEAFLSLVSERFKTHEKTAQEELDRRRDAIEHLVKPLNLRLNEFGEQIQSIEKARNEAYGAIHQQVRSLAEGQSSLGQETRKLVQALRAPKTRGRWGEMQLRQVFEMAGMTENVDFHLEHHMSTDEGARRPDAIVHIPGGKSIVVDAKTPLEAYLDALEADTPELQNAAITRHAQQVRNHVKMLASKAYQSQLSETPDFVVMFIPGETFVAAAAEADPGLIEYAFQNKVLISSPTTLMALVKAIAYGWQQEKMAKNAVEVQKTAQDLYERIKVFGGHVDAVGRALTRSVESYNKAVGSLESRVLPSARKFESLGVVADEGKLETPSLVESQPRPLSAPALTNDE</sequence>
<feature type="coiled-coil region" evidence="6">
    <location>
        <begin position="57"/>
        <end position="94"/>
    </location>
</feature>
<evidence type="ECO:0000256" key="4">
    <source>
        <dbReference type="ARBA" id="ARBA00023054"/>
    </source>
</evidence>
<dbReference type="eggNOG" id="COG1322">
    <property type="taxonomic scope" value="Bacteria"/>
</dbReference>
<keyword evidence="4 6" id="KW-0175">Coiled coil</keyword>
<gene>
    <name evidence="9" type="ORF">DL1_02305</name>
</gene>
<reference evidence="9 10" key="1">
    <citation type="submission" date="2014-03" db="EMBL/GenBank/DDBJ databases">
        <title>The draft genome sequence of Thioclava dalianensis DLFJ1-1.</title>
        <authorList>
            <person name="Lai Q."/>
            <person name="Shao Z."/>
        </authorList>
    </citation>
    <scope>NUCLEOTIDE SEQUENCE [LARGE SCALE GENOMIC DNA]</scope>
    <source>
        <strain evidence="9 10">DLFJ1-1</strain>
    </source>
</reference>
<dbReference type="Pfam" id="PF02646">
    <property type="entry name" value="RmuC"/>
    <property type="match status" value="1"/>
</dbReference>
<dbReference type="InterPro" id="IPR003798">
    <property type="entry name" value="DNA_recombination_RmuC"/>
</dbReference>
<evidence type="ECO:0000313" key="10">
    <source>
        <dbReference type="Proteomes" id="UP000027725"/>
    </source>
</evidence>
<dbReference type="OrthoDB" id="370725at2"/>
<feature type="region of interest" description="Disordered" evidence="7">
    <location>
        <begin position="461"/>
        <end position="482"/>
    </location>
</feature>
<evidence type="ECO:0000256" key="8">
    <source>
        <dbReference type="SAM" id="Phobius"/>
    </source>
</evidence>
<evidence type="ECO:0000256" key="7">
    <source>
        <dbReference type="SAM" id="MobiDB-lite"/>
    </source>
</evidence>
<evidence type="ECO:0000256" key="5">
    <source>
        <dbReference type="ARBA" id="ARBA00023172"/>
    </source>
</evidence>
<evidence type="ECO:0000256" key="2">
    <source>
        <dbReference type="ARBA" id="ARBA00009840"/>
    </source>
</evidence>
<dbReference type="GO" id="GO:0006310">
    <property type="term" value="P:DNA recombination"/>
    <property type="evidence" value="ECO:0007669"/>
    <property type="project" value="UniProtKB-KW"/>
</dbReference>
<dbReference type="PANTHER" id="PTHR30563:SF0">
    <property type="entry name" value="DNA RECOMBINATION PROTEIN RMUC"/>
    <property type="match status" value="1"/>
</dbReference>
<proteinExistence type="inferred from homology"/>
<comment type="similarity">
    <text evidence="2">Belongs to the RmuC family.</text>
</comment>
<keyword evidence="8" id="KW-1133">Transmembrane helix</keyword>
<feature type="transmembrane region" description="Helical" evidence="8">
    <location>
        <begin position="15"/>
        <end position="34"/>
    </location>
</feature>
<accession>A0A074TL06</accession>
<name>A0A074TL06_9RHOB</name>
<keyword evidence="5" id="KW-0233">DNA recombination</keyword>
<comment type="function">
    <text evidence="1">Involved in DNA recombination.</text>
</comment>
<dbReference type="EMBL" id="JHEH01000011">
    <property type="protein sequence ID" value="KEP69668.1"/>
    <property type="molecule type" value="Genomic_DNA"/>
</dbReference>
<dbReference type="STRING" id="1185766.SAMN05216224_101956"/>